<sequence length="176" mass="20592">MDEIMSSLNMHFNILAGYNAWANERLYSSVGKIREDAYRKNCGAFFGSIEATLNHLLVTDRIWRHRLNALPETGYRLDQILFDSDFPGLERARREEDKKIVDFIMGLSETDLAGIVSYRRASTPELKQQVIWSALAHWFNHQTHHRGQVHAMLTRLSQEAPELDLLRYQRQLNDKY</sequence>
<dbReference type="PANTHER" id="PTHR37302">
    <property type="entry name" value="SLR1116 PROTEIN"/>
    <property type="match status" value="1"/>
</dbReference>
<feature type="binding site" evidence="3">
    <location>
        <position position="145"/>
    </location>
    <ligand>
        <name>a divalent metal cation</name>
        <dbReference type="ChEBI" id="CHEBI:60240"/>
    </ligand>
</feature>
<reference evidence="4" key="1">
    <citation type="submission" date="2020-12" db="EMBL/GenBank/DDBJ databases">
        <title>Draft genome sequence of Enterobacter spp., Lelliottia spp. and Serratia spp. isolated from drinking water reservoirs and lakes.</title>
        <authorList>
            <person name="Reitter C."/>
            <person name="Neuhaus K."/>
            <person name="Huegler M."/>
        </authorList>
    </citation>
    <scope>NUCLEOTIDE SEQUENCE</scope>
    <source>
        <strain evidence="4">TZW15</strain>
    </source>
</reference>
<evidence type="ECO:0000256" key="2">
    <source>
        <dbReference type="ARBA" id="ARBA00022723"/>
    </source>
</evidence>
<dbReference type="Gene3D" id="1.20.120.450">
    <property type="entry name" value="dinb family like domain"/>
    <property type="match status" value="1"/>
</dbReference>
<protein>
    <submittedName>
        <fullName evidence="4">DinB family protein</fullName>
    </submittedName>
</protein>
<proteinExistence type="inferred from homology"/>
<gene>
    <name evidence="4" type="ORF">I7V27_05610</name>
</gene>
<evidence type="ECO:0000313" key="4">
    <source>
        <dbReference type="EMBL" id="MBL5933938.1"/>
    </source>
</evidence>
<dbReference type="SUPFAM" id="SSF109854">
    <property type="entry name" value="DinB/YfiT-like putative metalloenzymes"/>
    <property type="match status" value="1"/>
</dbReference>
<dbReference type="InterPro" id="IPR007837">
    <property type="entry name" value="DinB"/>
</dbReference>
<evidence type="ECO:0000313" key="5">
    <source>
        <dbReference type="Proteomes" id="UP000653275"/>
    </source>
</evidence>
<dbReference type="EMBL" id="JAENMS010000002">
    <property type="protein sequence ID" value="MBL5933938.1"/>
    <property type="molecule type" value="Genomic_DNA"/>
</dbReference>
<feature type="binding site" evidence="3">
    <location>
        <position position="55"/>
    </location>
    <ligand>
        <name>a divalent metal cation</name>
        <dbReference type="ChEBI" id="CHEBI:60240"/>
    </ligand>
</feature>
<dbReference type="GO" id="GO:0046872">
    <property type="term" value="F:metal ion binding"/>
    <property type="evidence" value="ECO:0007669"/>
    <property type="project" value="UniProtKB-KW"/>
</dbReference>
<dbReference type="AlphaFoldDB" id="A0AAP2AB77"/>
<evidence type="ECO:0000256" key="3">
    <source>
        <dbReference type="PIRSR" id="PIRSR607837-1"/>
    </source>
</evidence>
<accession>A0AAP2AB77</accession>
<dbReference type="InterPro" id="IPR034660">
    <property type="entry name" value="DinB/YfiT-like"/>
</dbReference>
<name>A0AAP2AB77_LELAM</name>
<dbReference type="Proteomes" id="UP000653275">
    <property type="component" value="Unassembled WGS sequence"/>
</dbReference>
<comment type="caution">
    <text evidence="4">The sequence shown here is derived from an EMBL/GenBank/DDBJ whole genome shotgun (WGS) entry which is preliminary data.</text>
</comment>
<feature type="binding site" evidence="3">
    <location>
        <position position="141"/>
    </location>
    <ligand>
        <name>a divalent metal cation</name>
        <dbReference type="ChEBI" id="CHEBI:60240"/>
    </ligand>
</feature>
<keyword evidence="2 3" id="KW-0479">Metal-binding</keyword>
<dbReference type="PANTHER" id="PTHR37302:SF1">
    <property type="entry name" value="PROTEIN DINB"/>
    <property type="match status" value="1"/>
</dbReference>
<organism evidence="4 5">
    <name type="scientific">Lelliottia amnigena</name>
    <name type="common">Enterobacter amnigenus</name>
    <dbReference type="NCBI Taxonomy" id="61646"/>
    <lineage>
        <taxon>Bacteria</taxon>
        <taxon>Pseudomonadati</taxon>
        <taxon>Pseudomonadota</taxon>
        <taxon>Gammaproteobacteria</taxon>
        <taxon>Enterobacterales</taxon>
        <taxon>Enterobacteriaceae</taxon>
        <taxon>Lelliottia</taxon>
    </lineage>
</organism>
<dbReference type="Pfam" id="PF05163">
    <property type="entry name" value="DinB"/>
    <property type="match status" value="1"/>
</dbReference>
<evidence type="ECO:0000256" key="1">
    <source>
        <dbReference type="ARBA" id="ARBA00008635"/>
    </source>
</evidence>
<comment type="similarity">
    <text evidence="1">Belongs to the DinB family.</text>
</comment>